<comment type="caution">
    <text evidence="1">The sequence shown here is derived from an EMBL/GenBank/DDBJ whole genome shotgun (WGS) entry which is preliminary data.</text>
</comment>
<evidence type="ECO:0000313" key="2">
    <source>
        <dbReference type="Proteomes" id="UP000075455"/>
    </source>
</evidence>
<sequence length="46" mass="5299">MAKKCRRLPIVQKAQRIDGTSFFLSSLQPSAFSSIDEIFKMAYTWT</sequence>
<gene>
    <name evidence="1" type="ORF">B4119_0369</name>
</gene>
<dbReference type="Proteomes" id="UP000075455">
    <property type="component" value="Unassembled WGS sequence"/>
</dbReference>
<proteinExistence type="predicted"/>
<name>A0A150LZ96_9BACL</name>
<organism evidence="1 2">
    <name type="scientific">Saccharococcus caldoxylosilyticus</name>
    <dbReference type="NCBI Taxonomy" id="81408"/>
    <lineage>
        <taxon>Bacteria</taxon>
        <taxon>Bacillati</taxon>
        <taxon>Bacillota</taxon>
        <taxon>Bacilli</taxon>
        <taxon>Bacillales</taxon>
        <taxon>Anoxybacillaceae</taxon>
        <taxon>Saccharococcus</taxon>
    </lineage>
</organism>
<dbReference type="PATRIC" id="fig|81408.3.peg.2603"/>
<dbReference type="AlphaFoldDB" id="A0A150LZ96"/>
<protein>
    <submittedName>
        <fullName evidence="1">Uncharacterized protein</fullName>
    </submittedName>
</protein>
<evidence type="ECO:0000313" key="1">
    <source>
        <dbReference type="EMBL" id="KYD17694.1"/>
    </source>
</evidence>
<dbReference type="EMBL" id="LQYS01000023">
    <property type="protein sequence ID" value="KYD17694.1"/>
    <property type="molecule type" value="Genomic_DNA"/>
</dbReference>
<accession>A0A150LZ96</accession>
<reference evidence="1 2" key="1">
    <citation type="submission" date="2016-01" db="EMBL/GenBank/DDBJ databases">
        <title>Draft Genome Sequences of Seven Thermophilic Sporeformers Isolated from Foods.</title>
        <authorList>
            <person name="Berendsen E.M."/>
            <person name="Wells-Bennik M.H."/>
            <person name="Krawcyk A.O."/>
            <person name="De Jong A."/>
            <person name="Holsappel S."/>
            <person name="Eijlander R.T."/>
            <person name="Kuipers O.P."/>
        </authorList>
    </citation>
    <scope>NUCLEOTIDE SEQUENCE [LARGE SCALE GENOMIC DNA]</scope>
    <source>
        <strain evidence="1 2">B4119</strain>
    </source>
</reference>